<dbReference type="PANTHER" id="PTHR42695:SF5">
    <property type="entry name" value="GLUTAMINE AMIDOTRANSFERASE YLR126C-RELATED"/>
    <property type="match status" value="1"/>
</dbReference>
<comment type="caution">
    <text evidence="2">The sequence shown here is derived from an EMBL/GenBank/DDBJ whole genome shotgun (WGS) entry which is preliminary data.</text>
</comment>
<dbReference type="InterPro" id="IPR029062">
    <property type="entry name" value="Class_I_gatase-like"/>
</dbReference>
<proteinExistence type="predicted"/>
<accession>A0A328C7Q9</accession>
<reference evidence="2 3" key="1">
    <citation type="submission" date="2018-05" db="EMBL/GenBank/DDBJ databases">
        <title>Lujinxingia marina gen. nov. sp. nov., a new facultative anaerobic member of the class Deltaproteobacteria, and proposal of Lujinxingaceae fam. nov.</title>
        <authorList>
            <person name="Li C.-M."/>
        </authorList>
    </citation>
    <scope>NUCLEOTIDE SEQUENCE [LARGE SCALE GENOMIC DNA]</scope>
    <source>
        <strain evidence="2 3">B210</strain>
    </source>
</reference>
<name>A0A328C7Q9_9DELT</name>
<dbReference type="SUPFAM" id="SSF52317">
    <property type="entry name" value="Class I glutamine amidotransferase-like"/>
    <property type="match status" value="1"/>
</dbReference>
<sequence>MPPRAFAAVAVAVFRHLSPRLTMSNAPLRILLLQARTADDPMALHELDAFASQCGLGREDFGTFNIATAPAADLSLNGFDAVMIGGAGAFSLVQGGFDWHQDFLSLTRDIAASGMPMFASCFGFQALVQALGGRLANDEARAELGTFAITLTDEGQHDPLFGQLPRVFDAQLGHNDSAITLPDELVHLAASERCPYQAVRFRGTPVIATQFHPELGREGNLDRFRNYLTNYKPPGQTFEEAMAYAERIHRPSPHACGLLQAFVAEVSRQKAAHRTPELAKS</sequence>
<dbReference type="AlphaFoldDB" id="A0A328C7Q9"/>
<evidence type="ECO:0000313" key="3">
    <source>
        <dbReference type="Proteomes" id="UP000249169"/>
    </source>
</evidence>
<dbReference type="PROSITE" id="PS51273">
    <property type="entry name" value="GATASE_TYPE_1"/>
    <property type="match status" value="1"/>
</dbReference>
<gene>
    <name evidence="2" type="ORF">DL240_08110</name>
</gene>
<keyword evidence="3" id="KW-1185">Reference proteome</keyword>
<dbReference type="Pfam" id="PF00117">
    <property type="entry name" value="GATase"/>
    <property type="match status" value="1"/>
</dbReference>
<dbReference type="PANTHER" id="PTHR42695">
    <property type="entry name" value="GLUTAMINE AMIDOTRANSFERASE YLR126C-RELATED"/>
    <property type="match status" value="1"/>
</dbReference>
<feature type="domain" description="Glutamine amidotransferase" evidence="1">
    <location>
        <begin position="92"/>
        <end position="215"/>
    </location>
</feature>
<protein>
    <recommendedName>
        <fullName evidence="1">Glutamine amidotransferase domain-containing protein</fullName>
    </recommendedName>
</protein>
<dbReference type="InterPro" id="IPR017926">
    <property type="entry name" value="GATASE"/>
</dbReference>
<dbReference type="Proteomes" id="UP000249169">
    <property type="component" value="Unassembled WGS sequence"/>
</dbReference>
<dbReference type="InterPro" id="IPR044992">
    <property type="entry name" value="ChyE-like"/>
</dbReference>
<dbReference type="EMBL" id="QHKO01000003">
    <property type="protein sequence ID" value="RAL22848.1"/>
    <property type="molecule type" value="Genomic_DNA"/>
</dbReference>
<dbReference type="CDD" id="cd01741">
    <property type="entry name" value="GATase1_1"/>
    <property type="match status" value="1"/>
</dbReference>
<evidence type="ECO:0000313" key="2">
    <source>
        <dbReference type="EMBL" id="RAL22848.1"/>
    </source>
</evidence>
<evidence type="ECO:0000259" key="1">
    <source>
        <dbReference type="Pfam" id="PF00117"/>
    </source>
</evidence>
<dbReference type="GO" id="GO:0005829">
    <property type="term" value="C:cytosol"/>
    <property type="evidence" value="ECO:0007669"/>
    <property type="project" value="TreeGrafter"/>
</dbReference>
<dbReference type="Gene3D" id="3.40.50.880">
    <property type="match status" value="1"/>
</dbReference>
<organism evidence="2 3">
    <name type="scientific">Lujinxingia litoralis</name>
    <dbReference type="NCBI Taxonomy" id="2211119"/>
    <lineage>
        <taxon>Bacteria</taxon>
        <taxon>Deltaproteobacteria</taxon>
        <taxon>Bradymonadales</taxon>
        <taxon>Lujinxingiaceae</taxon>
        <taxon>Lujinxingia</taxon>
    </lineage>
</organism>